<accession>A0A1I5PT44</accession>
<protein>
    <submittedName>
        <fullName evidence="1">Uncharacterized protein</fullName>
    </submittedName>
</protein>
<dbReference type="Proteomes" id="UP000182624">
    <property type="component" value="Unassembled WGS sequence"/>
</dbReference>
<gene>
    <name evidence="1" type="ORF">SAMN04487928_101120</name>
</gene>
<evidence type="ECO:0000313" key="1">
    <source>
        <dbReference type="EMBL" id="SFP36816.1"/>
    </source>
</evidence>
<dbReference type="AlphaFoldDB" id="A0A1I5PT44"/>
<dbReference type="EMBL" id="FOXO01000001">
    <property type="protein sequence ID" value="SFP36816.1"/>
    <property type="molecule type" value="Genomic_DNA"/>
</dbReference>
<proteinExistence type="predicted"/>
<keyword evidence="2" id="KW-1185">Reference proteome</keyword>
<evidence type="ECO:0000313" key="2">
    <source>
        <dbReference type="Proteomes" id="UP000182624"/>
    </source>
</evidence>
<name>A0A1I5PT44_9FIRM</name>
<reference evidence="2" key="1">
    <citation type="submission" date="2016-10" db="EMBL/GenBank/DDBJ databases">
        <authorList>
            <person name="Varghese N."/>
            <person name="Submissions S."/>
        </authorList>
    </citation>
    <scope>NUCLEOTIDE SEQUENCE [LARGE SCALE GENOMIC DNA]</scope>
    <source>
        <strain evidence="2">P18</strain>
    </source>
</reference>
<organism evidence="1 2">
    <name type="scientific">Butyrivibrio proteoclasticus</name>
    <dbReference type="NCBI Taxonomy" id="43305"/>
    <lineage>
        <taxon>Bacteria</taxon>
        <taxon>Bacillati</taxon>
        <taxon>Bacillota</taxon>
        <taxon>Clostridia</taxon>
        <taxon>Lachnospirales</taxon>
        <taxon>Lachnospiraceae</taxon>
        <taxon>Butyrivibrio</taxon>
    </lineage>
</organism>
<sequence>MGMITVQSNIDGIPGLTVLVPIVFSEYMSAINAENNN</sequence>